<dbReference type="AlphaFoldDB" id="A0A8S0X2G1"/>
<dbReference type="InterPro" id="IPR033690">
    <property type="entry name" value="Adenylat_kinase_CS"/>
</dbReference>
<keyword evidence="4" id="KW-0418">Kinase</keyword>
<dbReference type="Pfam" id="PF00406">
    <property type="entry name" value="ADK"/>
    <property type="match status" value="1"/>
</dbReference>
<organism evidence="8 9">
    <name type="scientific">Cyclocybe aegerita</name>
    <name type="common">Black poplar mushroom</name>
    <name type="synonym">Agrocybe aegerita</name>
    <dbReference type="NCBI Taxonomy" id="1973307"/>
    <lineage>
        <taxon>Eukaryota</taxon>
        <taxon>Fungi</taxon>
        <taxon>Dikarya</taxon>
        <taxon>Basidiomycota</taxon>
        <taxon>Agaricomycotina</taxon>
        <taxon>Agaricomycetes</taxon>
        <taxon>Agaricomycetidae</taxon>
        <taxon>Agaricales</taxon>
        <taxon>Agaricineae</taxon>
        <taxon>Bolbitiaceae</taxon>
        <taxon>Cyclocybe</taxon>
    </lineage>
</organism>
<dbReference type="NCBIfam" id="TIGR01351">
    <property type="entry name" value="adk"/>
    <property type="match status" value="1"/>
</dbReference>
<dbReference type="InterPro" id="IPR006259">
    <property type="entry name" value="Adenyl_kin_sub"/>
</dbReference>
<comment type="caution">
    <text evidence="8">The sequence shown here is derived from an EMBL/GenBank/DDBJ whole genome shotgun (WGS) entry which is preliminary data.</text>
</comment>
<dbReference type="PROSITE" id="PS00113">
    <property type="entry name" value="ADENYLATE_KINASE"/>
    <property type="match status" value="1"/>
</dbReference>
<evidence type="ECO:0000256" key="4">
    <source>
        <dbReference type="ARBA" id="ARBA00022777"/>
    </source>
</evidence>
<dbReference type="InterPro" id="IPR007862">
    <property type="entry name" value="Adenylate_kinase_lid-dom"/>
</dbReference>
<dbReference type="InterPro" id="IPR036193">
    <property type="entry name" value="ADK_active_lid_dom_sf"/>
</dbReference>
<evidence type="ECO:0008006" key="10">
    <source>
        <dbReference type="Google" id="ProtNLM"/>
    </source>
</evidence>
<sequence length="779" mass="85162">MNSTVRKILVVGGNGFIGSAVCRAALARGIQVTCVSSSGNPYRTAKGHSPAWTSNVDWQKGDALAPQSFAHLFPDVDGMVHTLGILLEDTSYKQALREGNVPRLLGSLFGALTGDNGNPLKRGVDESGGKSMSYETMNRDSALRVCEAFINSPTGVDPSSDANNPRPFVYVSAEDIFRPIIPARYIETKREAERGIEEMMTGKPNYRGVYMRPSLVYHAHHRPLTTPAAALLDLSATLHRQVPQGLPTPSGVLRSLGSTVQPSTSRSPSSSSNTSSSGLGTSPLESIANALTVPPIHVDHVGEAICAALDSRNGVRGVVDVGRMRELIGWSADGCGRSERHTFAETRKESAASSNFTSRHRASVRRVGERYLAPIDDIALFPHFLCNRVSKSSHPISIVFLLFLILFSFSVGPEQQQQRQDRTVMQSNFRSGIRNIQKHALRRTSPAPSLTIGRTQNACTSCGNTNAQRSIAQSASARRALPFSLNSMGSAAHDERDERVVRMLMFGKPGAGKGTLTARLAQKYDILTLSTGDLLRQHIAEQTEVGKEAEEIIARGELVPDEVVLRVVTSKLDALHNKHWILDGFPRTLRQGELLDAHLKKRNTPLTLVVNLEVPDEVILSRISDRWVHLPSGRVYNMSYNRPQAEGFDDQTGEPLTKRPDDNPRNSVLPQEIFARRLAAFYSSTSPLLSFYTKSAATSSATSRPNPHLHPHQLSFHRPSGLKVKTVSGSTSDEIWPQLDRLIQNRFPGLRERLETQATRTRRLVGGTIAAELGAGTIA</sequence>
<dbReference type="Gene3D" id="3.40.50.720">
    <property type="entry name" value="NAD(P)-binding Rossmann-like Domain"/>
    <property type="match status" value="1"/>
</dbReference>
<dbReference type="EMBL" id="CACVBS010000112">
    <property type="protein sequence ID" value="CAA7271657.1"/>
    <property type="molecule type" value="Genomic_DNA"/>
</dbReference>
<keyword evidence="3" id="KW-0547">Nucleotide-binding</keyword>
<evidence type="ECO:0000256" key="3">
    <source>
        <dbReference type="ARBA" id="ARBA00022741"/>
    </source>
</evidence>
<feature type="domain" description="NAD-dependent epimerase/dehydratase" evidence="6">
    <location>
        <begin position="8"/>
        <end position="82"/>
    </location>
</feature>
<dbReference type="OrthoDB" id="439792at2759"/>
<feature type="region of interest" description="Disordered" evidence="5">
    <location>
        <begin position="243"/>
        <end position="281"/>
    </location>
</feature>
<evidence type="ECO:0000313" key="9">
    <source>
        <dbReference type="Proteomes" id="UP000467700"/>
    </source>
</evidence>
<dbReference type="CDD" id="cd01428">
    <property type="entry name" value="ADK"/>
    <property type="match status" value="1"/>
</dbReference>
<evidence type="ECO:0000256" key="1">
    <source>
        <dbReference type="ARBA" id="ARBA00007220"/>
    </source>
</evidence>
<proteinExistence type="inferred from homology"/>
<accession>A0A8S0X2G1</accession>
<dbReference type="GO" id="GO:0004017">
    <property type="term" value="F:AMP kinase activity"/>
    <property type="evidence" value="ECO:0007669"/>
    <property type="project" value="InterPro"/>
</dbReference>
<dbReference type="Pfam" id="PF05191">
    <property type="entry name" value="ADK_lid"/>
    <property type="match status" value="1"/>
</dbReference>
<keyword evidence="9" id="KW-1185">Reference proteome</keyword>
<gene>
    <name evidence="8" type="ORF">AAE3_LOCUS14027</name>
</gene>
<evidence type="ECO:0000256" key="5">
    <source>
        <dbReference type="SAM" id="MobiDB-lite"/>
    </source>
</evidence>
<evidence type="ECO:0000259" key="7">
    <source>
        <dbReference type="Pfam" id="PF05191"/>
    </source>
</evidence>
<dbReference type="SUPFAM" id="SSF52540">
    <property type="entry name" value="P-loop containing nucleoside triphosphate hydrolases"/>
    <property type="match status" value="1"/>
</dbReference>
<feature type="region of interest" description="Disordered" evidence="5">
    <location>
        <begin position="643"/>
        <end position="667"/>
    </location>
</feature>
<protein>
    <recommendedName>
        <fullName evidence="10">Adenylate kinase</fullName>
    </recommendedName>
</protein>
<feature type="domain" description="Adenylate kinase active site lid" evidence="7">
    <location>
        <begin position="626"/>
        <end position="661"/>
    </location>
</feature>
<dbReference type="FunFam" id="3.40.50.300:FF:000106">
    <property type="entry name" value="Adenylate kinase mitochondrial"/>
    <property type="match status" value="1"/>
</dbReference>
<evidence type="ECO:0000259" key="6">
    <source>
        <dbReference type="Pfam" id="PF01370"/>
    </source>
</evidence>
<dbReference type="InterPro" id="IPR036291">
    <property type="entry name" value="NAD(P)-bd_dom_sf"/>
</dbReference>
<evidence type="ECO:0000256" key="2">
    <source>
        <dbReference type="ARBA" id="ARBA00022679"/>
    </source>
</evidence>
<dbReference type="Proteomes" id="UP000467700">
    <property type="component" value="Unassembled WGS sequence"/>
</dbReference>
<feature type="compositionally biased region" description="Low complexity" evidence="5">
    <location>
        <begin position="258"/>
        <end position="281"/>
    </location>
</feature>
<evidence type="ECO:0000313" key="8">
    <source>
        <dbReference type="EMBL" id="CAA7271657.1"/>
    </source>
</evidence>
<dbReference type="PANTHER" id="PTHR23359">
    <property type="entry name" value="NUCLEOTIDE KINASE"/>
    <property type="match status" value="1"/>
</dbReference>
<dbReference type="SUPFAM" id="SSF57774">
    <property type="entry name" value="Microbial and mitochondrial ADK, insert 'zinc finger' domain"/>
    <property type="match status" value="1"/>
</dbReference>
<dbReference type="InterPro" id="IPR000850">
    <property type="entry name" value="Adenylat/UMP-CMP_kin"/>
</dbReference>
<dbReference type="SUPFAM" id="SSF51735">
    <property type="entry name" value="NAD(P)-binding Rossmann-fold domains"/>
    <property type="match status" value="1"/>
</dbReference>
<dbReference type="Gene3D" id="3.40.50.300">
    <property type="entry name" value="P-loop containing nucleotide triphosphate hydrolases"/>
    <property type="match status" value="1"/>
</dbReference>
<dbReference type="InterPro" id="IPR001509">
    <property type="entry name" value="Epimerase_deHydtase"/>
</dbReference>
<dbReference type="InterPro" id="IPR027417">
    <property type="entry name" value="P-loop_NTPase"/>
</dbReference>
<dbReference type="GO" id="GO:0005524">
    <property type="term" value="F:ATP binding"/>
    <property type="evidence" value="ECO:0007669"/>
    <property type="project" value="InterPro"/>
</dbReference>
<dbReference type="Pfam" id="PF01370">
    <property type="entry name" value="Epimerase"/>
    <property type="match status" value="1"/>
</dbReference>
<comment type="similarity">
    <text evidence="1">Belongs to the adenylate kinase family.</text>
</comment>
<dbReference type="PRINTS" id="PR00094">
    <property type="entry name" value="ADENYLTKNASE"/>
</dbReference>
<reference evidence="8 9" key="1">
    <citation type="submission" date="2020-01" db="EMBL/GenBank/DDBJ databases">
        <authorList>
            <person name="Gupta K D."/>
        </authorList>
    </citation>
    <scope>NUCLEOTIDE SEQUENCE [LARGE SCALE GENOMIC DNA]</scope>
</reference>
<dbReference type="HAMAP" id="MF_00235">
    <property type="entry name" value="Adenylate_kinase_Adk"/>
    <property type="match status" value="1"/>
</dbReference>
<name>A0A8S0X2G1_CYCAE</name>
<keyword evidence="2" id="KW-0808">Transferase</keyword>